<reference evidence="3" key="1">
    <citation type="submission" date="2022-11" db="UniProtKB">
        <authorList>
            <consortium name="EnsemblMetazoa"/>
        </authorList>
    </citation>
    <scope>IDENTIFICATION</scope>
</reference>
<dbReference type="OrthoDB" id="410381at2759"/>
<sequence>MYIIFEPANRSHKLGGRVIWEAADSKQGYLTRSGLYKALALVALAQQGKPVSEKYWRTMARRSYPNHLGDLGDLRTLSAQVRREKNPNVLSYTYKDLVALDSITIDLVPEKKGLLLKHVEYEIKSEEISDSRKTAVINNELLRLQVDIAAVQETRLLGSGTLRERDFTFFWQGKGPEEIREHGVGFAVRSTLIGMTEPCERGTERILTLRLHTTDGPVNLVSAYAPTLYSSQEAKDEFYDQLQTVIQGIPSRELLLLLGDVNARVGADRDSWPTCLGRRDHLRNVLTTRSYQSADCDTDHSLVCCKIRLQPKKMHQAKPLGKPRIDVIKTSHPKRVESFTKSPEEALFTDPPEGDAQQRWSQLRQIIYNSALQAFGKKQKKTQDWFEANSSELNPVIEEKHAALLEHKRNPSQATQQALKSARSKVQKRARRCANDYWLQLCKDIQTSADTGNIRGVYDGIKRAMGPTQTKVAPLKSSTGEVIKDKAKQMDRWVEHYSELYSRENIVSDDAFDAIDSLPCMMELDVPPTVMELRKAIDNLPTGKAPGLDGIPPEAIKCAKGVLLSHLFELLCQCWTEGQVPQDMRDSNIVTLYKNKGDRSDCNNYRGISLLNIVGKVYARVILNRLQKLADRVYPESQCGFRSRRSTIDMVFSLRQLQERCREQRQPLYIAFIDLTKAFDLVSRDGLFRILAKIGCPPKLLSVIQAFHTDMKGVVQFDGASSKAFSICNGVKQGCVLAPTLFGIFFAVMLKHAFGSSTEGVYLHTRSDGRLFNLSRLKAKTKVRKAVIRDMLFADDAALATHTEQQLQSLMDSFSCACLDFGMNISIKKTEVLGQGVEQPPVISANNSKLEVVHEFTYLGSTVSDDLSLDIEINRRIGRAASTFARLTERVWENGKLTIHTKTAVYRTCVLSTLLYGSESWALYSRQEKRLNTFHLRNLRRILGIKWSDHVTNTEVLAQAGIQSLVTLLQQRRLRWLGHVYRMPEGRIPKVLLYGELASGKISIS</sequence>
<feature type="compositionally biased region" description="Basic and acidic residues" evidence="1">
    <location>
        <begin position="335"/>
        <end position="344"/>
    </location>
</feature>
<proteinExistence type="predicted"/>
<dbReference type="CDD" id="cd01650">
    <property type="entry name" value="RT_nLTR_like"/>
    <property type="match status" value="1"/>
</dbReference>
<evidence type="ECO:0000259" key="2">
    <source>
        <dbReference type="PROSITE" id="PS50878"/>
    </source>
</evidence>
<dbReference type="AlphaFoldDB" id="A0A914ART0"/>
<dbReference type="PANTHER" id="PTHR47027">
    <property type="entry name" value="REVERSE TRANSCRIPTASE DOMAIN-CONTAINING PROTEIN"/>
    <property type="match status" value="1"/>
</dbReference>
<dbReference type="PANTHER" id="PTHR47027:SF20">
    <property type="entry name" value="REVERSE TRANSCRIPTASE-LIKE PROTEIN WITH RNA-DIRECTED DNA POLYMERASE DOMAIN"/>
    <property type="match status" value="1"/>
</dbReference>
<accession>A0A914ART0</accession>
<dbReference type="SUPFAM" id="SSF56219">
    <property type="entry name" value="DNase I-like"/>
    <property type="match status" value="1"/>
</dbReference>
<evidence type="ECO:0000313" key="4">
    <source>
        <dbReference type="Proteomes" id="UP000887568"/>
    </source>
</evidence>
<dbReference type="InterPro" id="IPR000477">
    <property type="entry name" value="RT_dom"/>
</dbReference>
<dbReference type="RefSeq" id="XP_038066760.1">
    <property type="nucleotide sequence ID" value="XM_038210832.1"/>
</dbReference>
<dbReference type="Proteomes" id="UP000887568">
    <property type="component" value="Unplaced"/>
</dbReference>
<evidence type="ECO:0000313" key="3">
    <source>
        <dbReference type="EnsemblMetazoa" id="XP_038066760.1"/>
    </source>
</evidence>
<feature type="domain" description="Reverse transcriptase" evidence="2">
    <location>
        <begin position="573"/>
        <end position="863"/>
    </location>
</feature>
<dbReference type="PROSITE" id="PS50878">
    <property type="entry name" value="RT_POL"/>
    <property type="match status" value="1"/>
</dbReference>
<feature type="region of interest" description="Disordered" evidence="1">
    <location>
        <begin position="335"/>
        <end position="355"/>
    </location>
</feature>
<evidence type="ECO:0000256" key="1">
    <source>
        <dbReference type="SAM" id="MobiDB-lite"/>
    </source>
</evidence>
<dbReference type="Pfam" id="PF00078">
    <property type="entry name" value="RVT_1"/>
    <property type="match status" value="1"/>
</dbReference>
<dbReference type="InterPro" id="IPR036691">
    <property type="entry name" value="Endo/exonu/phosph_ase_sf"/>
</dbReference>
<organism evidence="3 4">
    <name type="scientific">Patiria miniata</name>
    <name type="common">Bat star</name>
    <name type="synonym">Asterina miniata</name>
    <dbReference type="NCBI Taxonomy" id="46514"/>
    <lineage>
        <taxon>Eukaryota</taxon>
        <taxon>Metazoa</taxon>
        <taxon>Echinodermata</taxon>
        <taxon>Eleutherozoa</taxon>
        <taxon>Asterozoa</taxon>
        <taxon>Asteroidea</taxon>
        <taxon>Valvatacea</taxon>
        <taxon>Valvatida</taxon>
        <taxon>Asterinidae</taxon>
        <taxon>Patiria</taxon>
    </lineage>
</organism>
<protein>
    <recommendedName>
        <fullName evidence="2">Reverse transcriptase domain-containing protein</fullName>
    </recommendedName>
</protein>
<keyword evidence="4" id="KW-1185">Reference proteome</keyword>
<name>A0A914ART0_PATMI</name>
<dbReference type="OMA" id="NINANSW"/>
<dbReference type="EnsemblMetazoa" id="XM_038210832.1">
    <property type="protein sequence ID" value="XP_038066760.1"/>
    <property type="gene ID" value="LOC119736822"/>
</dbReference>
<dbReference type="GeneID" id="119736822"/>
<dbReference type="Gene3D" id="3.60.10.10">
    <property type="entry name" value="Endonuclease/exonuclease/phosphatase"/>
    <property type="match status" value="1"/>
</dbReference>